<feature type="region of interest" description="Disordered" evidence="2">
    <location>
        <begin position="1"/>
        <end position="30"/>
    </location>
</feature>
<dbReference type="GeneID" id="106474763"/>
<dbReference type="Pfam" id="PF04979">
    <property type="entry name" value="IPP-2"/>
    <property type="match status" value="1"/>
</dbReference>
<dbReference type="InterPro" id="IPR007062">
    <property type="entry name" value="PPI-2"/>
</dbReference>
<organism evidence="3 4">
    <name type="scientific">Limulus polyphemus</name>
    <name type="common">Atlantic horseshoe crab</name>
    <dbReference type="NCBI Taxonomy" id="6850"/>
    <lineage>
        <taxon>Eukaryota</taxon>
        <taxon>Metazoa</taxon>
        <taxon>Ecdysozoa</taxon>
        <taxon>Arthropoda</taxon>
        <taxon>Chelicerata</taxon>
        <taxon>Merostomata</taxon>
        <taxon>Xiphosura</taxon>
        <taxon>Limulidae</taxon>
        <taxon>Limulus</taxon>
    </lineage>
</organism>
<feature type="compositionally biased region" description="Acidic residues" evidence="2">
    <location>
        <begin position="104"/>
        <end position="119"/>
    </location>
</feature>
<dbReference type="Proteomes" id="UP000694941">
    <property type="component" value="Unplaced"/>
</dbReference>
<proteinExistence type="inferred from homology"/>
<feature type="compositionally biased region" description="Acidic residues" evidence="2">
    <location>
        <begin position="153"/>
        <end position="165"/>
    </location>
</feature>
<feature type="region of interest" description="Disordered" evidence="2">
    <location>
        <begin position="96"/>
        <end position="125"/>
    </location>
</feature>
<feature type="compositionally biased region" description="Polar residues" evidence="2">
    <location>
        <begin position="177"/>
        <end position="186"/>
    </location>
</feature>
<comment type="similarity">
    <text evidence="1">Belongs to the protein phosphatase inhibitor 2 family.</text>
</comment>
<feature type="compositionally biased region" description="Polar residues" evidence="2">
    <location>
        <begin position="14"/>
        <end position="25"/>
    </location>
</feature>
<protein>
    <submittedName>
        <fullName evidence="4">Protein phosphatase inhibitor 2-like</fullName>
    </submittedName>
</protein>
<dbReference type="PANTHER" id="PTHR12398">
    <property type="entry name" value="PROTEIN PHOSPHATASE INHIBITOR"/>
    <property type="match status" value="1"/>
</dbReference>
<gene>
    <name evidence="4" type="primary">LOC106474763</name>
</gene>
<evidence type="ECO:0000256" key="2">
    <source>
        <dbReference type="SAM" id="MobiDB-lite"/>
    </source>
</evidence>
<evidence type="ECO:0000313" key="3">
    <source>
        <dbReference type="Proteomes" id="UP000694941"/>
    </source>
</evidence>
<feature type="region of interest" description="Disordered" evidence="2">
    <location>
        <begin position="151"/>
        <end position="202"/>
    </location>
</feature>
<accession>A0ABM1BY56</accession>
<dbReference type="RefSeq" id="XP_013790909.1">
    <property type="nucleotide sequence ID" value="XM_013935455.2"/>
</dbReference>
<evidence type="ECO:0000313" key="4">
    <source>
        <dbReference type="RefSeq" id="XP_013790909.1"/>
    </source>
</evidence>
<keyword evidence="3" id="KW-1185">Reference proteome</keyword>
<name>A0ABM1BY56_LIMPO</name>
<dbReference type="Gene3D" id="6.10.250.1050">
    <property type="match status" value="1"/>
</dbReference>
<dbReference type="GO" id="GO:0004864">
    <property type="term" value="F:protein phosphatase inhibitor activity"/>
    <property type="evidence" value="ECO:0007669"/>
    <property type="project" value="UniProtKB-KW"/>
</dbReference>
<reference evidence="4" key="1">
    <citation type="submission" date="2025-08" db="UniProtKB">
        <authorList>
            <consortium name="RefSeq"/>
        </authorList>
    </citation>
    <scope>IDENTIFICATION</scope>
    <source>
        <tissue evidence="4">Muscle</tissue>
    </source>
</reference>
<dbReference type="PANTHER" id="PTHR12398:SF20">
    <property type="entry name" value="PROTEIN PHOSPHATASE 1 REGULATORY INHIBITOR SUBUNIT 2"/>
    <property type="match status" value="1"/>
</dbReference>
<sequence length="202" mass="23160">MAELLSKKPAKSILKTSTSFEQPESQKPPDIQWDEMNILQTLHPPDKDYGHMKVNEPKTPFNYYIDEEGVEVNQDNEKDALDAALLTKKINLGSENLPKAMMQPDEDDDEGEYGDETEEERAKRKAFEYKRKIHYNEFYAVKLARKLMAHDDFGDDDDDNDDDDENIKREAMEESQTETTKTNGGSSDEELVQPCESAETSL</sequence>
<evidence type="ECO:0000256" key="1">
    <source>
        <dbReference type="ARBA" id="ARBA00005472"/>
    </source>
</evidence>
<keyword evidence="4" id="KW-0650">Protein phosphatase inhibitor</keyword>